<dbReference type="AlphaFoldDB" id="A0A846LZ32"/>
<dbReference type="InterPro" id="IPR003661">
    <property type="entry name" value="HisK_dim/P_dom"/>
</dbReference>
<dbReference type="InterPro" id="IPR000014">
    <property type="entry name" value="PAS"/>
</dbReference>
<dbReference type="PANTHER" id="PTHR45453">
    <property type="entry name" value="PHOSPHATE REGULON SENSOR PROTEIN PHOR"/>
    <property type="match status" value="1"/>
</dbReference>
<keyword evidence="6" id="KW-0902">Two-component regulatory system</keyword>
<protein>
    <recommendedName>
        <fullName evidence="2">histidine kinase</fullName>
        <ecNumber evidence="2">2.7.13.3</ecNumber>
    </recommendedName>
</protein>
<keyword evidence="5 9" id="KW-0418">Kinase</keyword>
<dbReference type="GO" id="GO:0005886">
    <property type="term" value="C:plasma membrane"/>
    <property type="evidence" value="ECO:0007669"/>
    <property type="project" value="TreeGrafter"/>
</dbReference>
<keyword evidence="7" id="KW-0472">Membrane</keyword>
<dbReference type="Proteomes" id="UP000576821">
    <property type="component" value="Unassembled WGS sequence"/>
</dbReference>
<dbReference type="PANTHER" id="PTHR45453:SF1">
    <property type="entry name" value="PHOSPHATE REGULON SENSOR PROTEIN PHOR"/>
    <property type="match status" value="1"/>
</dbReference>
<dbReference type="InterPro" id="IPR036890">
    <property type="entry name" value="HATPase_C_sf"/>
</dbReference>
<gene>
    <name evidence="9" type="ORF">FHS54_000048</name>
</gene>
<evidence type="ECO:0000256" key="1">
    <source>
        <dbReference type="ARBA" id="ARBA00000085"/>
    </source>
</evidence>
<evidence type="ECO:0000259" key="8">
    <source>
        <dbReference type="PROSITE" id="PS50109"/>
    </source>
</evidence>
<organism evidence="9 10">
    <name type="scientific">Sphingobium vermicomposti</name>
    <dbReference type="NCBI Taxonomy" id="529005"/>
    <lineage>
        <taxon>Bacteria</taxon>
        <taxon>Pseudomonadati</taxon>
        <taxon>Pseudomonadota</taxon>
        <taxon>Alphaproteobacteria</taxon>
        <taxon>Sphingomonadales</taxon>
        <taxon>Sphingomonadaceae</taxon>
        <taxon>Sphingobium</taxon>
    </lineage>
</organism>
<dbReference type="EC" id="2.7.13.3" evidence="2"/>
<dbReference type="Gene3D" id="3.30.565.10">
    <property type="entry name" value="Histidine kinase-like ATPase, C-terminal domain"/>
    <property type="match status" value="1"/>
</dbReference>
<dbReference type="SMART" id="SM00387">
    <property type="entry name" value="HATPase_c"/>
    <property type="match status" value="1"/>
</dbReference>
<dbReference type="Gene3D" id="1.10.287.130">
    <property type="match status" value="1"/>
</dbReference>
<name>A0A846LZ32_9SPHN</name>
<evidence type="ECO:0000256" key="5">
    <source>
        <dbReference type="ARBA" id="ARBA00022777"/>
    </source>
</evidence>
<comment type="caution">
    <text evidence="9">The sequence shown here is derived from an EMBL/GenBank/DDBJ whole genome shotgun (WGS) entry which is preliminary data.</text>
</comment>
<dbReference type="Pfam" id="PF13188">
    <property type="entry name" value="PAS_8"/>
    <property type="match status" value="1"/>
</dbReference>
<dbReference type="RefSeq" id="WP_167301792.1">
    <property type="nucleotide sequence ID" value="NZ_JAASQR010000001.1"/>
</dbReference>
<evidence type="ECO:0000313" key="9">
    <source>
        <dbReference type="EMBL" id="NIJ15099.1"/>
    </source>
</evidence>
<dbReference type="PRINTS" id="PR00344">
    <property type="entry name" value="BCTRLSENSOR"/>
</dbReference>
<dbReference type="GO" id="GO:0000155">
    <property type="term" value="F:phosphorelay sensor kinase activity"/>
    <property type="evidence" value="ECO:0007669"/>
    <property type="project" value="InterPro"/>
</dbReference>
<dbReference type="InterPro" id="IPR005467">
    <property type="entry name" value="His_kinase_dom"/>
</dbReference>
<dbReference type="SUPFAM" id="SSF55874">
    <property type="entry name" value="ATPase domain of HSP90 chaperone/DNA topoisomerase II/histidine kinase"/>
    <property type="match status" value="1"/>
</dbReference>
<comment type="catalytic activity">
    <reaction evidence="1">
        <text>ATP + protein L-histidine = ADP + protein N-phospho-L-histidine.</text>
        <dbReference type="EC" id="2.7.13.3"/>
    </reaction>
</comment>
<dbReference type="PROSITE" id="PS50109">
    <property type="entry name" value="HIS_KIN"/>
    <property type="match status" value="1"/>
</dbReference>
<dbReference type="SMART" id="SM00388">
    <property type="entry name" value="HisKA"/>
    <property type="match status" value="1"/>
</dbReference>
<evidence type="ECO:0000256" key="4">
    <source>
        <dbReference type="ARBA" id="ARBA00022679"/>
    </source>
</evidence>
<accession>A0A846LZ32</accession>
<proteinExistence type="predicted"/>
<evidence type="ECO:0000256" key="6">
    <source>
        <dbReference type="ARBA" id="ARBA00023012"/>
    </source>
</evidence>
<dbReference type="GO" id="GO:0004721">
    <property type="term" value="F:phosphoprotein phosphatase activity"/>
    <property type="evidence" value="ECO:0007669"/>
    <property type="project" value="TreeGrafter"/>
</dbReference>
<dbReference type="Pfam" id="PF02518">
    <property type="entry name" value="HATPase_c"/>
    <property type="match status" value="1"/>
</dbReference>
<dbReference type="InterPro" id="IPR036097">
    <property type="entry name" value="HisK_dim/P_sf"/>
</dbReference>
<keyword evidence="10" id="KW-1185">Reference proteome</keyword>
<dbReference type="InterPro" id="IPR003594">
    <property type="entry name" value="HATPase_dom"/>
</dbReference>
<dbReference type="EMBL" id="JAASQR010000001">
    <property type="protein sequence ID" value="NIJ15099.1"/>
    <property type="molecule type" value="Genomic_DNA"/>
</dbReference>
<evidence type="ECO:0000256" key="3">
    <source>
        <dbReference type="ARBA" id="ARBA00022553"/>
    </source>
</evidence>
<dbReference type="CDD" id="cd00082">
    <property type="entry name" value="HisKA"/>
    <property type="match status" value="1"/>
</dbReference>
<evidence type="ECO:0000256" key="2">
    <source>
        <dbReference type="ARBA" id="ARBA00012438"/>
    </source>
</evidence>
<reference evidence="9 10" key="1">
    <citation type="submission" date="2020-03" db="EMBL/GenBank/DDBJ databases">
        <title>Genomic Encyclopedia of Type Strains, Phase IV (KMG-IV): sequencing the most valuable type-strain genomes for metagenomic binning, comparative biology and taxonomic classification.</title>
        <authorList>
            <person name="Goeker M."/>
        </authorList>
    </citation>
    <scope>NUCLEOTIDE SEQUENCE [LARGE SCALE GENOMIC DNA]</scope>
    <source>
        <strain evidence="9 10">DSM 21299</strain>
    </source>
</reference>
<dbReference type="FunFam" id="1.10.287.130:FF:000001">
    <property type="entry name" value="Two-component sensor histidine kinase"/>
    <property type="match status" value="1"/>
</dbReference>
<dbReference type="InterPro" id="IPR050351">
    <property type="entry name" value="BphY/WalK/GraS-like"/>
</dbReference>
<evidence type="ECO:0000313" key="10">
    <source>
        <dbReference type="Proteomes" id="UP000576821"/>
    </source>
</evidence>
<dbReference type="Pfam" id="PF00512">
    <property type="entry name" value="HisKA"/>
    <property type="match status" value="1"/>
</dbReference>
<dbReference type="InterPro" id="IPR004358">
    <property type="entry name" value="Sig_transdc_His_kin-like_C"/>
</dbReference>
<evidence type="ECO:0000256" key="7">
    <source>
        <dbReference type="ARBA" id="ARBA00023136"/>
    </source>
</evidence>
<keyword evidence="3" id="KW-0597">Phosphoprotein</keyword>
<dbReference type="FunFam" id="3.30.565.10:FF:000006">
    <property type="entry name" value="Sensor histidine kinase WalK"/>
    <property type="match status" value="1"/>
</dbReference>
<feature type="domain" description="Histidine kinase" evidence="8">
    <location>
        <begin position="189"/>
        <end position="409"/>
    </location>
</feature>
<keyword evidence="4 9" id="KW-0808">Transferase</keyword>
<dbReference type="GO" id="GO:0016036">
    <property type="term" value="P:cellular response to phosphate starvation"/>
    <property type="evidence" value="ECO:0007669"/>
    <property type="project" value="TreeGrafter"/>
</dbReference>
<dbReference type="SUPFAM" id="SSF47384">
    <property type="entry name" value="Homodimeric domain of signal transducing histidine kinase"/>
    <property type="match status" value="1"/>
</dbReference>
<sequence length="420" mass="45335">MNRLTISQIIASLAVLLLATGGVLMMGVSPLAVALPALAGLAVLLITSRGGPSIAEAPAMAEPAEAPDIAAHPDFSSLLEGISDPLLLIERGRILRANSAAQRLLGTHIEGEDARIAIRHPAAAERLANQSPMSEPAMVELVGLGTREQRWQMRIAPLGDPAQVRRLVHLADHSGAYAAERMRVDFVANASHELRTPLAGILGFIETLADPDLGRDTETRQRFLKIMEGEARRMQRLIEDLLSLSRIEAEKYRVPDSEVDLSELVTEVVSVFRASHDDRGRDVEMDVTSCLPPVQGDRAQLSQLLHNLIGNSVKYGRPGTPIRVTLDEGPSGMSRISVADQGEGIGPDHLHRLTERFYRVDSGRSRAMGGTGLGLAIVKHIVERHRGRLDISSTLGKGTTVSVLLPRGAEKEKFPASATE</sequence>